<dbReference type="InterPro" id="IPR058637">
    <property type="entry name" value="YknX-like_C"/>
</dbReference>
<gene>
    <name evidence="5" type="ordered locus">Cag_0558</name>
</gene>
<dbReference type="PANTHER" id="PTHR30469">
    <property type="entry name" value="MULTIDRUG RESISTANCE PROTEIN MDTA"/>
    <property type="match status" value="1"/>
</dbReference>
<dbReference type="InterPro" id="IPR058625">
    <property type="entry name" value="MdtA-like_BSH"/>
</dbReference>
<dbReference type="Pfam" id="PF25989">
    <property type="entry name" value="YknX_C"/>
    <property type="match status" value="1"/>
</dbReference>
<evidence type="ECO:0000313" key="5">
    <source>
        <dbReference type="EMBL" id="ABB27831.1"/>
    </source>
</evidence>
<organism evidence="5">
    <name type="scientific">Chlorobium chlorochromatii (strain CaD3)</name>
    <dbReference type="NCBI Taxonomy" id="340177"/>
    <lineage>
        <taxon>Bacteria</taxon>
        <taxon>Pseudomonadati</taxon>
        <taxon>Chlorobiota</taxon>
        <taxon>Chlorobiia</taxon>
        <taxon>Chlorobiales</taxon>
        <taxon>Chlorobiaceae</taxon>
        <taxon>Chlorobium/Pelodictyon group</taxon>
        <taxon>Chlorobium</taxon>
    </lineage>
</organism>
<dbReference type="eggNOG" id="COG0845">
    <property type="taxonomic scope" value="Bacteria"/>
</dbReference>
<feature type="domain" description="YknX-like C-terminal permuted SH3-like" evidence="4">
    <location>
        <begin position="291"/>
        <end position="353"/>
    </location>
</feature>
<dbReference type="Gene3D" id="2.40.50.100">
    <property type="match status" value="1"/>
</dbReference>
<name>Q3AT44_CHLCH</name>
<proteinExistence type="inferred from homology"/>
<dbReference type="InterPro" id="IPR006143">
    <property type="entry name" value="RND_pump_MFP"/>
</dbReference>
<evidence type="ECO:0000259" key="2">
    <source>
        <dbReference type="Pfam" id="PF25917"/>
    </source>
</evidence>
<dbReference type="KEGG" id="cch:Cag_0558"/>
<reference evidence="5" key="1">
    <citation type="submission" date="2005-08" db="EMBL/GenBank/DDBJ databases">
        <title>Complete sequence of Chlorobium chlorochromatii CaD3.</title>
        <authorList>
            <person name="Copeland A."/>
            <person name="Lucas S."/>
            <person name="Lapidus A."/>
            <person name="Barry K."/>
            <person name="Detter J.C."/>
            <person name="Glavina T."/>
            <person name="Hammon N."/>
            <person name="Israni S."/>
            <person name="Pitluck S."/>
            <person name="Bryant D."/>
            <person name="Schmutz J."/>
            <person name="Larimer F."/>
            <person name="Land M."/>
            <person name="Kyrpides N."/>
            <person name="Ivanova N."/>
            <person name="Richardson P."/>
        </authorList>
    </citation>
    <scope>NUCLEOTIDE SEQUENCE [LARGE SCALE GENOMIC DNA]</scope>
    <source>
        <strain evidence="5">CaD3</strain>
    </source>
</reference>
<evidence type="ECO:0000256" key="1">
    <source>
        <dbReference type="ARBA" id="ARBA00009477"/>
    </source>
</evidence>
<evidence type="ECO:0000259" key="3">
    <source>
        <dbReference type="Pfam" id="PF25954"/>
    </source>
</evidence>
<dbReference type="Gene3D" id="2.40.30.170">
    <property type="match status" value="1"/>
</dbReference>
<dbReference type="SUPFAM" id="SSF111369">
    <property type="entry name" value="HlyD-like secretion proteins"/>
    <property type="match status" value="1"/>
</dbReference>
<dbReference type="InterPro" id="IPR058792">
    <property type="entry name" value="Beta-barrel_RND_2"/>
</dbReference>
<dbReference type="GO" id="GO:0015562">
    <property type="term" value="F:efflux transmembrane transporter activity"/>
    <property type="evidence" value="ECO:0007669"/>
    <property type="project" value="TreeGrafter"/>
</dbReference>
<dbReference type="STRING" id="340177.Cag_0558"/>
<dbReference type="PANTHER" id="PTHR30469:SF15">
    <property type="entry name" value="HLYD FAMILY OF SECRETION PROTEINS"/>
    <property type="match status" value="1"/>
</dbReference>
<dbReference type="Gene3D" id="2.40.420.20">
    <property type="match status" value="1"/>
</dbReference>
<dbReference type="EMBL" id="CP000108">
    <property type="protein sequence ID" value="ABB27831.1"/>
    <property type="molecule type" value="Genomic_DNA"/>
</dbReference>
<dbReference type="AlphaFoldDB" id="Q3AT44"/>
<accession>Q3AT44</accession>
<sequence>MKSFQKFLPRYSIALVVLFSATVLFLLTRANTVDVEVGEVSPSDLVQAIYATGFVEADTVAELHTEASGRVIAVGALEGEQVRAGQTIVQLDATRAQLAVREARAALAEQQAIVNDNRLRFARRQALFREGAISRQELEESERSRLQSEELLQQRQLQIGMKAEEARKSSILAPFSGTLTLQSLKVGDYAPANTLVAQVVDSNGFMVVVEVDELDMPRLRVGQAATVAFDALPDKRYKAVVSRLVPHTDRITKTSRLYLTLQELPASIQEGMTATANIVYNVRPQALLVRKNALVDEQRKSYVWKIEKGALKKVEVELGASDISFVEVLRGVRAGDKVVLSPAKTLRDGMEAKITSIKKL</sequence>
<protein>
    <submittedName>
        <fullName evidence="5">Secretion protein HlyD</fullName>
    </submittedName>
</protein>
<comment type="similarity">
    <text evidence="1">Belongs to the membrane fusion protein (MFP) (TC 8.A.1) family.</text>
</comment>
<dbReference type="GO" id="GO:1990281">
    <property type="term" value="C:efflux pump complex"/>
    <property type="evidence" value="ECO:0007669"/>
    <property type="project" value="TreeGrafter"/>
</dbReference>
<dbReference type="Gene3D" id="1.10.287.470">
    <property type="entry name" value="Helix hairpin bin"/>
    <property type="match status" value="1"/>
</dbReference>
<evidence type="ECO:0000259" key="4">
    <source>
        <dbReference type="Pfam" id="PF25989"/>
    </source>
</evidence>
<feature type="domain" description="CusB-like beta-barrel" evidence="3">
    <location>
        <begin position="207"/>
        <end position="278"/>
    </location>
</feature>
<dbReference type="Pfam" id="PF25917">
    <property type="entry name" value="BSH_RND"/>
    <property type="match status" value="1"/>
</dbReference>
<feature type="domain" description="Multidrug resistance protein MdtA-like barrel-sandwich hybrid" evidence="2">
    <location>
        <begin position="61"/>
        <end position="200"/>
    </location>
</feature>
<dbReference type="Pfam" id="PF25954">
    <property type="entry name" value="Beta-barrel_RND_2"/>
    <property type="match status" value="1"/>
</dbReference>
<dbReference type="HOGENOM" id="CLU_018816_1_2_10"/>
<dbReference type="OrthoDB" id="9784685at2"/>
<dbReference type="NCBIfam" id="TIGR01730">
    <property type="entry name" value="RND_mfp"/>
    <property type="match status" value="1"/>
</dbReference>